<evidence type="ECO:0000313" key="5">
    <source>
        <dbReference type="Proteomes" id="UP000271974"/>
    </source>
</evidence>
<dbReference type="AlphaFoldDB" id="A0A3S0ZMX3"/>
<evidence type="ECO:0000313" key="4">
    <source>
        <dbReference type="EMBL" id="RUS71161.1"/>
    </source>
</evidence>
<dbReference type="EMBL" id="RQTK01001262">
    <property type="protein sequence ID" value="RUS71161.1"/>
    <property type="molecule type" value="Genomic_DNA"/>
</dbReference>
<proteinExistence type="inferred from homology"/>
<dbReference type="Pfam" id="PF14997">
    <property type="entry name" value="CECR6_TMEM121"/>
    <property type="match status" value="1"/>
</dbReference>
<feature type="transmembrane region" description="Helical" evidence="3">
    <location>
        <begin position="12"/>
        <end position="36"/>
    </location>
</feature>
<keyword evidence="3" id="KW-1133">Transmembrane helix</keyword>
<feature type="transmembrane region" description="Helical" evidence="3">
    <location>
        <begin position="196"/>
        <end position="218"/>
    </location>
</feature>
<gene>
    <name evidence="4" type="ORF">EGW08_021072</name>
</gene>
<feature type="compositionally biased region" description="Acidic residues" evidence="2">
    <location>
        <begin position="286"/>
        <end position="302"/>
    </location>
</feature>
<feature type="transmembrane region" description="Helical" evidence="3">
    <location>
        <begin position="42"/>
        <end position="62"/>
    </location>
</feature>
<keyword evidence="5" id="KW-1185">Reference proteome</keyword>
<dbReference type="InterPro" id="IPR032776">
    <property type="entry name" value="CECR6/TMEM121"/>
</dbReference>
<reference evidence="4 5" key="1">
    <citation type="submission" date="2019-01" db="EMBL/GenBank/DDBJ databases">
        <title>A draft genome assembly of the solar-powered sea slug Elysia chlorotica.</title>
        <authorList>
            <person name="Cai H."/>
            <person name="Li Q."/>
            <person name="Fang X."/>
            <person name="Li J."/>
            <person name="Curtis N.E."/>
            <person name="Altenburger A."/>
            <person name="Shibata T."/>
            <person name="Feng M."/>
            <person name="Maeda T."/>
            <person name="Schwartz J.A."/>
            <person name="Shigenobu S."/>
            <person name="Lundholm N."/>
            <person name="Nishiyama T."/>
            <person name="Yang H."/>
            <person name="Hasebe M."/>
            <person name="Li S."/>
            <person name="Pierce S.K."/>
            <person name="Wang J."/>
        </authorList>
    </citation>
    <scope>NUCLEOTIDE SEQUENCE [LARGE SCALE GENOMIC DNA]</scope>
    <source>
        <strain evidence="4">EC2010</strain>
        <tissue evidence="4">Whole organism of an adult</tissue>
    </source>
</reference>
<dbReference type="PANTHER" id="PTHR47399">
    <property type="entry name" value="TRANSMEMBRANE PROTEIN 121B"/>
    <property type="match status" value="1"/>
</dbReference>
<evidence type="ECO:0000256" key="3">
    <source>
        <dbReference type="SAM" id="Phobius"/>
    </source>
</evidence>
<dbReference type="Proteomes" id="UP000271974">
    <property type="component" value="Unassembled WGS sequence"/>
</dbReference>
<dbReference type="PANTHER" id="PTHR47399:SF1">
    <property type="entry name" value="TRANSMEMBRANE PROTEIN 121B"/>
    <property type="match status" value="1"/>
</dbReference>
<feature type="transmembrane region" description="Helical" evidence="3">
    <location>
        <begin position="93"/>
        <end position="113"/>
    </location>
</feature>
<feature type="transmembrane region" description="Helical" evidence="3">
    <location>
        <begin position="238"/>
        <end position="257"/>
    </location>
</feature>
<dbReference type="PROSITE" id="PS51257">
    <property type="entry name" value="PROKAR_LIPOPROTEIN"/>
    <property type="match status" value="1"/>
</dbReference>
<keyword evidence="3" id="KW-0472">Membrane</keyword>
<accession>A0A3S0ZMX3</accession>
<comment type="caution">
    <text evidence="4">The sequence shown here is derived from an EMBL/GenBank/DDBJ whole genome shotgun (WGS) entry which is preliminary data.</text>
</comment>
<protein>
    <submittedName>
        <fullName evidence="4">Uncharacterized protein</fullName>
    </submittedName>
</protein>
<keyword evidence="3" id="KW-0812">Transmembrane</keyword>
<evidence type="ECO:0000256" key="2">
    <source>
        <dbReference type="SAM" id="MobiDB-lite"/>
    </source>
</evidence>
<feature type="transmembrane region" description="Helical" evidence="3">
    <location>
        <begin position="133"/>
        <end position="150"/>
    </location>
</feature>
<sequence length="323" mass="36791">MKGQRICDPIIFLPTRIAVIVITFFQGCMLNYFLVHYKNHNWYAWIAADVAAVLSFMVAFFISYRELKLVLRASLSAKQHHMQPSVEAGSFPLMYFSWMVYSIVLVVRVAVIYQNFAYKIKIDEFFGTNMLKFTIALSGVVFLLLVAAHHRARPGTTARNQINLLSAMVPFDVIDAVDILSIFFDKEGKDAMEPMFQWAVIVVACINLILPVVPLMMLSKSRFGMHTITASINMLHRLLHVFVINGPLLAIRILMWHRQGQDVSPLIVKNIVMVLVVSMDLYESRDEQEDAEELQEEEEEKDEGTGPSPRNSDTLAVVRYNNA</sequence>
<organism evidence="4 5">
    <name type="scientific">Elysia chlorotica</name>
    <name type="common">Eastern emerald elysia</name>
    <name type="synonym">Sea slug</name>
    <dbReference type="NCBI Taxonomy" id="188477"/>
    <lineage>
        <taxon>Eukaryota</taxon>
        <taxon>Metazoa</taxon>
        <taxon>Spiralia</taxon>
        <taxon>Lophotrochozoa</taxon>
        <taxon>Mollusca</taxon>
        <taxon>Gastropoda</taxon>
        <taxon>Heterobranchia</taxon>
        <taxon>Euthyneura</taxon>
        <taxon>Panpulmonata</taxon>
        <taxon>Sacoglossa</taxon>
        <taxon>Placobranchoidea</taxon>
        <taxon>Plakobranchidae</taxon>
        <taxon>Elysia</taxon>
    </lineage>
</organism>
<feature type="region of interest" description="Disordered" evidence="2">
    <location>
        <begin position="286"/>
        <end position="323"/>
    </location>
</feature>
<comment type="similarity">
    <text evidence="1">Belongs to the TMEM121 family.</text>
</comment>
<dbReference type="OrthoDB" id="5964337at2759"/>
<name>A0A3S0ZMX3_ELYCH</name>
<evidence type="ECO:0000256" key="1">
    <source>
        <dbReference type="ARBA" id="ARBA00007711"/>
    </source>
</evidence>
<dbReference type="InterPro" id="IPR026624">
    <property type="entry name" value="CECR6"/>
</dbReference>
<feature type="transmembrane region" description="Helical" evidence="3">
    <location>
        <begin position="162"/>
        <end position="184"/>
    </location>
</feature>